<dbReference type="RefSeq" id="WP_092554537.1">
    <property type="nucleotide sequence ID" value="NZ_FNPZ01000002.1"/>
</dbReference>
<evidence type="ECO:0000259" key="6">
    <source>
        <dbReference type="Pfam" id="PF08281"/>
    </source>
</evidence>
<protein>
    <submittedName>
        <fullName evidence="7">RNA polymerase sigma-70 factor, ECF subfamily</fullName>
    </submittedName>
</protein>
<sequence length="211" mass="22986">MRTESHGDQAEQAELAEPAEAADWAAAIGGDSAAFGRVFDAHRDRVFGQALRLIRDPHDAEDVTALVFLEAWRKRASVRVVDGSVVGWLLVATNHVVRNLARSTRRYRAVIERIPKPSVGDHPDPADAVGERIDQDARDARVREAFARLTEADQNVLTLCVLEELTMEQAARVLGVPAGTVKSRLSRAKTRLAAHTSELLDPPTSVTGGVK</sequence>
<dbReference type="STRING" id="381665.SAMN05216554_2723"/>
<keyword evidence="4" id="KW-0804">Transcription</keyword>
<dbReference type="AlphaFoldDB" id="A0A1H3QSZ2"/>
<dbReference type="GO" id="GO:0003677">
    <property type="term" value="F:DNA binding"/>
    <property type="evidence" value="ECO:0007669"/>
    <property type="project" value="InterPro"/>
</dbReference>
<organism evidence="7 8">
    <name type="scientific">Herbiconiux ginsengi</name>
    <dbReference type="NCBI Taxonomy" id="381665"/>
    <lineage>
        <taxon>Bacteria</taxon>
        <taxon>Bacillati</taxon>
        <taxon>Actinomycetota</taxon>
        <taxon>Actinomycetes</taxon>
        <taxon>Micrococcales</taxon>
        <taxon>Microbacteriaceae</taxon>
        <taxon>Herbiconiux</taxon>
    </lineage>
</organism>
<dbReference type="InterPro" id="IPR013249">
    <property type="entry name" value="RNA_pol_sigma70_r4_t2"/>
</dbReference>
<dbReference type="Pfam" id="PF08281">
    <property type="entry name" value="Sigma70_r4_2"/>
    <property type="match status" value="1"/>
</dbReference>
<dbReference type="GO" id="GO:0016987">
    <property type="term" value="F:sigma factor activity"/>
    <property type="evidence" value="ECO:0007669"/>
    <property type="project" value="UniProtKB-KW"/>
</dbReference>
<comment type="similarity">
    <text evidence="1">Belongs to the sigma-70 factor family. ECF subfamily.</text>
</comment>
<feature type="domain" description="RNA polymerase sigma factor 70 region 4 type 2" evidence="6">
    <location>
        <begin position="141"/>
        <end position="192"/>
    </location>
</feature>
<dbReference type="Proteomes" id="UP000198891">
    <property type="component" value="Unassembled WGS sequence"/>
</dbReference>
<dbReference type="Gene3D" id="1.10.1740.10">
    <property type="match status" value="1"/>
</dbReference>
<dbReference type="InterPro" id="IPR007627">
    <property type="entry name" value="RNA_pol_sigma70_r2"/>
</dbReference>
<dbReference type="InterPro" id="IPR013324">
    <property type="entry name" value="RNA_pol_sigma_r3/r4-like"/>
</dbReference>
<dbReference type="Pfam" id="PF04542">
    <property type="entry name" value="Sigma70_r2"/>
    <property type="match status" value="1"/>
</dbReference>
<dbReference type="SUPFAM" id="SSF88946">
    <property type="entry name" value="Sigma2 domain of RNA polymerase sigma factors"/>
    <property type="match status" value="1"/>
</dbReference>
<name>A0A1H3QSZ2_9MICO</name>
<evidence type="ECO:0000313" key="7">
    <source>
        <dbReference type="EMBL" id="SDZ16460.1"/>
    </source>
</evidence>
<keyword evidence="2" id="KW-0805">Transcription regulation</keyword>
<feature type="domain" description="RNA polymerase sigma-70 region 2" evidence="5">
    <location>
        <begin position="39"/>
        <end position="106"/>
    </location>
</feature>
<dbReference type="InterPro" id="IPR014284">
    <property type="entry name" value="RNA_pol_sigma-70_dom"/>
</dbReference>
<evidence type="ECO:0000256" key="4">
    <source>
        <dbReference type="ARBA" id="ARBA00023163"/>
    </source>
</evidence>
<evidence type="ECO:0000256" key="1">
    <source>
        <dbReference type="ARBA" id="ARBA00010641"/>
    </source>
</evidence>
<dbReference type="GO" id="GO:0006352">
    <property type="term" value="P:DNA-templated transcription initiation"/>
    <property type="evidence" value="ECO:0007669"/>
    <property type="project" value="InterPro"/>
</dbReference>
<dbReference type="NCBIfam" id="TIGR02937">
    <property type="entry name" value="sigma70-ECF"/>
    <property type="match status" value="1"/>
</dbReference>
<keyword evidence="8" id="KW-1185">Reference proteome</keyword>
<evidence type="ECO:0000256" key="3">
    <source>
        <dbReference type="ARBA" id="ARBA00023082"/>
    </source>
</evidence>
<evidence type="ECO:0000259" key="5">
    <source>
        <dbReference type="Pfam" id="PF04542"/>
    </source>
</evidence>
<proteinExistence type="inferred from homology"/>
<evidence type="ECO:0000313" key="8">
    <source>
        <dbReference type="Proteomes" id="UP000198891"/>
    </source>
</evidence>
<dbReference type="PANTHER" id="PTHR43133:SF25">
    <property type="entry name" value="RNA POLYMERASE SIGMA FACTOR RFAY-RELATED"/>
    <property type="match status" value="1"/>
</dbReference>
<dbReference type="InterPro" id="IPR039425">
    <property type="entry name" value="RNA_pol_sigma-70-like"/>
</dbReference>
<evidence type="ECO:0000256" key="2">
    <source>
        <dbReference type="ARBA" id="ARBA00023015"/>
    </source>
</evidence>
<dbReference type="SUPFAM" id="SSF88659">
    <property type="entry name" value="Sigma3 and sigma4 domains of RNA polymerase sigma factors"/>
    <property type="match status" value="1"/>
</dbReference>
<dbReference type="OrthoDB" id="3747638at2"/>
<dbReference type="EMBL" id="FNPZ01000002">
    <property type="protein sequence ID" value="SDZ16460.1"/>
    <property type="molecule type" value="Genomic_DNA"/>
</dbReference>
<reference evidence="7 8" key="1">
    <citation type="submission" date="2016-10" db="EMBL/GenBank/DDBJ databases">
        <authorList>
            <person name="de Groot N.N."/>
        </authorList>
    </citation>
    <scope>NUCLEOTIDE SEQUENCE [LARGE SCALE GENOMIC DNA]</scope>
    <source>
        <strain evidence="7 8">CGMCC 4.3491</strain>
    </source>
</reference>
<dbReference type="Gene3D" id="1.10.10.10">
    <property type="entry name" value="Winged helix-like DNA-binding domain superfamily/Winged helix DNA-binding domain"/>
    <property type="match status" value="1"/>
</dbReference>
<dbReference type="InterPro" id="IPR036388">
    <property type="entry name" value="WH-like_DNA-bd_sf"/>
</dbReference>
<gene>
    <name evidence="7" type="ORF">SAMN05216554_2723</name>
</gene>
<dbReference type="CDD" id="cd06171">
    <property type="entry name" value="Sigma70_r4"/>
    <property type="match status" value="1"/>
</dbReference>
<dbReference type="PANTHER" id="PTHR43133">
    <property type="entry name" value="RNA POLYMERASE ECF-TYPE SIGMA FACTO"/>
    <property type="match status" value="1"/>
</dbReference>
<keyword evidence="3" id="KW-0731">Sigma factor</keyword>
<accession>A0A1H3QSZ2</accession>
<dbReference type="InterPro" id="IPR013325">
    <property type="entry name" value="RNA_pol_sigma_r2"/>
</dbReference>